<feature type="domain" description="2Fe-2S ferredoxin-type" evidence="3">
    <location>
        <begin position="1"/>
        <end position="89"/>
    </location>
</feature>
<dbReference type="InterPro" id="IPR012675">
    <property type="entry name" value="Beta-grasp_dom_sf"/>
</dbReference>
<dbReference type="InterPro" id="IPR036010">
    <property type="entry name" value="2Fe-2S_ferredoxin-like_sf"/>
</dbReference>
<dbReference type="PROSITE" id="PS51384">
    <property type="entry name" value="FAD_FR"/>
    <property type="match status" value="1"/>
</dbReference>
<protein>
    <submittedName>
        <fullName evidence="5">2Fe-2S iron-sulfur cluster binding domain-containing protein</fullName>
    </submittedName>
</protein>
<dbReference type="PRINTS" id="PR00410">
    <property type="entry name" value="PHEHYDRXLASE"/>
</dbReference>
<evidence type="ECO:0000256" key="1">
    <source>
        <dbReference type="ARBA" id="ARBA00001974"/>
    </source>
</evidence>
<dbReference type="PROSITE" id="PS51085">
    <property type="entry name" value="2FE2S_FER_2"/>
    <property type="match status" value="1"/>
</dbReference>
<keyword evidence="2" id="KW-0411">Iron-sulfur</keyword>
<proteinExistence type="predicted"/>
<dbReference type="InterPro" id="IPR008333">
    <property type="entry name" value="Cbr1-like_FAD-bd_dom"/>
</dbReference>
<evidence type="ECO:0000313" key="6">
    <source>
        <dbReference type="Proteomes" id="UP000305539"/>
    </source>
</evidence>
<dbReference type="SUPFAM" id="SSF52343">
    <property type="entry name" value="Ferredoxin reductase-like, C-terminal NADP-linked domain"/>
    <property type="match status" value="1"/>
</dbReference>
<feature type="domain" description="FAD-binding FR-type" evidence="4">
    <location>
        <begin position="96"/>
        <end position="193"/>
    </location>
</feature>
<dbReference type="InterPro" id="IPR006058">
    <property type="entry name" value="2Fe2S_fd_BS"/>
</dbReference>
<dbReference type="SUPFAM" id="SSF63380">
    <property type="entry name" value="Riboflavin synthase domain-like"/>
    <property type="match status" value="1"/>
</dbReference>
<dbReference type="InterPro" id="IPR039261">
    <property type="entry name" value="FNR_nucleotide-bd"/>
</dbReference>
<reference evidence="5 6" key="1">
    <citation type="submission" date="2019-04" db="EMBL/GenBank/DDBJ databases">
        <title>Trinickia sp. 7GSK02, isolated from subtropical forest soil.</title>
        <authorList>
            <person name="Gao Z.-H."/>
            <person name="Qiu L.-H."/>
        </authorList>
    </citation>
    <scope>NUCLEOTIDE SEQUENCE [LARGE SCALE GENOMIC DNA]</scope>
    <source>
        <strain evidence="5 6">7GSK02</strain>
    </source>
</reference>
<sequence length="328" mass="34859">MEVAVLPLQRNLAVEAGANLLETLLAHQVPVSYSCMAGRCGTCRCKIVGGRVLETGPEESRSPMGAGESVLACQATLIESCAIEIPEPDEVVVNPARIVKATVAAIEPQTHDILRIRLAMSKPLQFSPGQYATLKFTPEHIRPYSMACTGAGDGLEFHVRVVPDGRVTSYIASTLKVGDTVRVSGPLGTAYLRRKHTGPIVCIAGGTGLAPVLSIVRGAIDAGMSNPIHVYFGVRTPADIYGAAWLDELKARHPGLHTHVVVASSPGPGPWRTGVVTQIVDSDWQSLDGWRAYLAGSPLMVDAATLLLGRKGIRPEHIYADAFYPSGV</sequence>
<dbReference type="PROSITE" id="PS00197">
    <property type="entry name" value="2FE2S_FER_1"/>
    <property type="match status" value="1"/>
</dbReference>
<keyword evidence="2" id="KW-0001">2Fe-2S</keyword>
<dbReference type="InterPro" id="IPR017927">
    <property type="entry name" value="FAD-bd_FR_type"/>
</dbReference>
<comment type="cofactor">
    <cofactor evidence="1">
        <name>FAD</name>
        <dbReference type="ChEBI" id="CHEBI:57692"/>
    </cofactor>
</comment>
<dbReference type="GO" id="GO:0051537">
    <property type="term" value="F:2 iron, 2 sulfur cluster binding"/>
    <property type="evidence" value="ECO:0007669"/>
    <property type="project" value="UniProtKB-KW"/>
</dbReference>
<dbReference type="Pfam" id="PF00111">
    <property type="entry name" value="Fer2"/>
    <property type="match status" value="1"/>
</dbReference>
<dbReference type="PANTHER" id="PTHR47354:SF5">
    <property type="entry name" value="PROTEIN RFBI"/>
    <property type="match status" value="1"/>
</dbReference>
<evidence type="ECO:0000256" key="2">
    <source>
        <dbReference type="ARBA" id="ARBA00022714"/>
    </source>
</evidence>
<dbReference type="Pfam" id="PF00970">
    <property type="entry name" value="FAD_binding_6"/>
    <property type="match status" value="1"/>
</dbReference>
<evidence type="ECO:0000259" key="3">
    <source>
        <dbReference type="PROSITE" id="PS51085"/>
    </source>
</evidence>
<dbReference type="Proteomes" id="UP000305539">
    <property type="component" value="Unassembled WGS sequence"/>
</dbReference>
<dbReference type="GO" id="GO:0016491">
    <property type="term" value="F:oxidoreductase activity"/>
    <property type="evidence" value="ECO:0007669"/>
    <property type="project" value="InterPro"/>
</dbReference>
<name>A0A4U1I411_9BURK</name>
<dbReference type="InterPro" id="IPR001041">
    <property type="entry name" value="2Fe-2S_ferredoxin-type"/>
</dbReference>
<dbReference type="RefSeq" id="WP_136896181.1">
    <property type="nucleotide sequence ID" value="NZ_SWJE01000008.1"/>
</dbReference>
<comment type="caution">
    <text evidence="5">The sequence shown here is derived from an EMBL/GenBank/DDBJ whole genome shotgun (WGS) entry which is preliminary data.</text>
</comment>
<dbReference type="PANTHER" id="PTHR47354">
    <property type="entry name" value="NADH OXIDOREDUCTASE HCR"/>
    <property type="match status" value="1"/>
</dbReference>
<dbReference type="OrthoDB" id="9806195at2"/>
<evidence type="ECO:0000259" key="4">
    <source>
        <dbReference type="PROSITE" id="PS51384"/>
    </source>
</evidence>
<dbReference type="CDD" id="cd00207">
    <property type="entry name" value="fer2"/>
    <property type="match status" value="1"/>
</dbReference>
<dbReference type="Gene3D" id="3.40.50.80">
    <property type="entry name" value="Nucleotide-binding domain of ferredoxin-NADP reductase (FNR) module"/>
    <property type="match status" value="1"/>
</dbReference>
<keyword evidence="2" id="KW-0408">Iron</keyword>
<dbReference type="Pfam" id="PF00175">
    <property type="entry name" value="NAD_binding_1"/>
    <property type="match status" value="1"/>
</dbReference>
<dbReference type="InterPro" id="IPR050415">
    <property type="entry name" value="MRET"/>
</dbReference>
<dbReference type="Gene3D" id="2.40.30.10">
    <property type="entry name" value="Translation factors"/>
    <property type="match status" value="1"/>
</dbReference>
<dbReference type="CDD" id="cd06187">
    <property type="entry name" value="O2ase_reductase_like"/>
    <property type="match status" value="1"/>
</dbReference>
<dbReference type="InterPro" id="IPR017938">
    <property type="entry name" value="Riboflavin_synthase-like_b-brl"/>
</dbReference>
<gene>
    <name evidence="5" type="ORF">FAZ69_16790</name>
</gene>
<dbReference type="AlphaFoldDB" id="A0A4U1I411"/>
<dbReference type="Gene3D" id="3.10.20.30">
    <property type="match status" value="1"/>
</dbReference>
<accession>A0A4U1I411</accession>
<dbReference type="InterPro" id="IPR001433">
    <property type="entry name" value="OxRdtase_FAD/NAD-bd"/>
</dbReference>
<keyword evidence="6" id="KW-1185">Reference proteome</keyword>
<organism evidence="5 6">
    <name type="scientific">Trinickia terrae</name>
    <dbReference type="NCBI Taxonomy" id="2571161"/>
    <lineage>
        <taxon>Bacteria</taxon>
        <taxon>Pseudomonadati</taxon>
        <taxon>Pseudomonadota</taxon>
        <taxon>Betaproteobacteria</taxon>
        <taxon>Burkholderiales</taxon>
        <taxon>Burkholderiaceae</taxon>
        <taxon>Trinickia</taxon>
    </lineage>
</organism>
<dbReference type="SUPFAM" id="SSF54292">
    <property type="entry name" value="2Fe-2S ferredoxin-like"/>
    <property type="match status" value="1"/>
</dbReference>
<keyword evidence="2" id="KW-0479">Metal-binding</keyword>
<dbReference type="EMBL" id="SWJE01000008">
    <property type="protein sequence ID" value="TKC87917.1"/>
    <property type="molecule type" value="Genomic_DNA"/>
</dbReference>
<evidence type="ECO:0000313" key="5">
    <source>
        <dbReference type="EMBL" id="TKC87917.1"/>
    </source>
</evidence>